<evidence type="ECO:0000313" key="2">
    <source>
        <dbReference type="Proteomes" id="UP000194499"/>
    </source>
</evidence>
<dbReference type="EMBL" id="FWZB01000036">
    <property type="protein sequence ID" value="SMD93108.1"/>
    <property type="molecule type" value="Genomic_DNA"/>
</dbReference>
<organism evidence="1 2">
    <name type="scientific">Bacillus pacificus</name>
    <dbReference type="NCBI Taxonomy" id="2026187"/>
    <lineage>
        <taxon>Bacteria</taxon>
        <taxon>Bacillati</taxon>
        <taxon>Bacillota</taxon>
        <taxon>Bacilli</taxon>
        <taxon>Bacillales</taxon>
        <taxon>Bacillaceae</taxon>
        <taxon>Bacillus</taxon>
        <taxon>Bacillus cereus group</taxon>
    </lineage>
</organism>
<sequence length="32" mass="3945">MDDVLLAIWNHIEKYDEEKNILKKLDCSYYKI</sequence>
<dbReference type="AlphaFoldDB" id="A0A1Y5ZCF2"/>
<proteinExistence type="predicted"/>
<accession>A0A1Y5ZCF2</accession>
<protein>
    <submittedName>
        <fullName evidence="1">Uncharacterized protein</fullName>
    </submittedName>
</protein>
<gene>
    <name evidence="1" type="ORF">BACERE00191_01880</name>
</gene>
<reference evidence="2" key="1">
    <citation type="submission" date="2017-04" db="EMBL/GenBank/DDBJ databases">
        <authorList>
            <person name="Criscuolo A."/>
        </authorList>
    </citation>
    <scope>NUCLEOTIDE SEQUENCE [LARGE SCALE GENOMIC DNA]</scope>
</reference>
<dbReference type="Proteomes" id="UP000194499">
    <property type="component" value="Unassembled WGS sequence"/>
</dbReference>
<name>A0A1Y5ZCF2_9BACI</name>
<evidence type="ECO:0000313" key="1">
    <source>
        <dbReference type="EMBL" id="SMD93108.1"/>
    </source>
</evidence>